<gene>
    <name evidence="1" type="ORF">LCGC14_0536260</name>
</gene>
<protein>
    <submittedName>
        <fullName evidence="1">Uncharacterized protein</fullName>
    </submittedName>
</protein>
<organism evidence="1">
    <name type="scientific">marine sediment metagenome</name>
    <dbReference type="NCBI Taxonomy" id="412755"/>
    <lineage>
        <taxon>unclassified sequences</taxon>
        <taxon>metagenomes</taxon>
        <taxon>ecological metagenomes</taxon>
    </lineage>
</organism>
<dbReference type="AlphaFoldDB" id="A0A0F9RYT4"/>
<reference evidence="1" key="1">
    <citation type="journal article" date="2015" name="Nature">
        <title>Complex archaea that bridge the gap between prokaryotes and eukaryotes.</title>
        <authorList>
            <person name="Spang A."/>
            <person name="Saw J.H."/>
            <person name="Jorgensen S.L."/>
            <person name="Zaremba-Niedzwiedzka K."/>
            <person name="Martijn J."/>
            <person name="Lind A.E."/>
            <person name="van Eijk R."/>
            <person name="Schleper C."/>
            <person name="Guy L."/>
            <person name="Ettema T.J."/>
        </authorList>
    </citation>
    <scope>NUCLEOTIDE SEQUENCE</scope>
</reference>
<evidence type="ECO:0000313" key="1">
    <source>
        <dbReference type="EMBL" id="KKN60039.1"/>
    </source>
</evidence>
<comment type="caution">
    <text evidence="1">The sequence shown here is derived from an EMBL/GenBank/DDBJ whole genome shotgun (WGS) entry which is preliminary data.</text>
</comment>
<proteinExistence type="predicted"/>
<dbReference type="EMBL" id="LAZR01000707">
    <property type="protein sequence ID" value="KKN60039.1"/>
    <property type="molecule type" value="Genomic_DNA"/>
</dbReference>
<name>A0A0F9RYT4_9ZZZZ</name>
<accession>A0A0F9RYT4</accession>
<sequence length="230" mass="26842">MAIPTKECSECERDLPLIQYSKDNVTKDKLCPRCRVCDNERNRLYRVKNVAKHLVGKIIVLKEKFCPGCKQKPSAKLFHVDLSTKDGLSVYCKRCLVQRQKIYRAKVQERVEEYVRQLNYADQEGYGEPGFVFGTIEGHLRFVFHGMNQRCNNPKAHDYPQYGGGGTKNLFESLEEFISYVTDVLQVDPRDKRVHRIDNDGHYEKGNLEFKSLPEKVLVRGRVVWKQQRK</sequence>